<organism evidence="2 3">
    <name type="scientific">Faecalicatena contorta</name>
    <dbReference type="NCBI Taxonomy" id="39482"/>
    <lineage>
        <taxon>Bacteria</taxon>
        <taxon>Bacillati</taxon>
        <taxon>Bacillota</taxon>
        <taxon>Clostridia</taxon>
        <taxon>Lachnospirales</taxon>
        <taxon>Lachnospiraceae</taxon>
        <taxon>Faecalicatena</taxon>
    </lineage>
</organism>
<dbReference type="EMBL" id="UHJJ01000004">
    <property type="protein sequence ID" value="SUQ13743.1"/>
    <property type="molecule type" value="Genomic_DNA"/>
</dbReference>
<evidence type="ECO:0000313" key="3">
    <source>
        <dbReference type="Proteomes" id="UP000254051"/>
    </source>
</evidence>
<protein>
    <submittedName>
        <fullName evidence="2">Predicted Fe-Mo cluster-binding protein, NifX family</fullName>
    </submittedName>
</protein>
<accession>A0A315ZXW9</accession>
<dbReference type="InterPro" id="IPR036105">
    <property type="entry name" value="DiNase_FeMo-co_biosyn_sf"/>
</dbReference>
<name>A0A315ZXW9_9FIRM</name>
<reference evidence="3" key="1">
    <citation type="submission" date="2017-07" db="EMBL/GenBank/DDBJ databases">
        <authorList>
            <person name="Varghese N."/>
            <person name="Submissions S."/>
        </authorList>
    </citation>
    <scope>NUCLEOTIDE SEQUENCE [LARGE SCALE GENOMIC DNA]</scope>
    <source>
        <strain evidence="3">NLAE-zl-C134</strain>
    </source>
</reference>
<evidence type="ECO:0000313" key="2">
    <source>
        <dbReference type="EMBL" id="SUQ13743.1"/>
    </source>
</evidence>
<dbReference type="PANTHER" id="PTHR33937">
    <property type="entry name" value="IRON-MOLYBDENUM PROTEIN-RELATED-RELATED"/>
    <property type="match status" value="1"/>
</dbReference>
<dbReference type="InterPro" id="IPR003731">
    <property type="entry name" value="Di-Nase_FeMo-co_biosynth"/>
</dbReference>
<gene>
    <name evidence="2" type="ORF">SAMN05216529_10454</name>
</gene>
<sequence>MEYKIGIASTDGKVVNQHFGHTKEFLIVKVDEKGESHFLEKRKVTPPCNGGEHSEERLSKVGEVISDCKYILCSQIGPGAELYLKEIGITPYAIPHFVDYAVQKIIQYDRRLR</sequence>
<dbReference type="OrthoDB" id="280278at2"/>
<dbReference type="AlphaFoldDB" id="A0A315ZXW9"/>
<dbReference type="Gene3D" id="3.30.420.130">
    <property type="entry name" value="Dinitrogenase iron-molybdenum cofactor biosynthesis domain"/>
    <property type="match status" value="1"/>
</dbReference>
<evidence type="ECO:0000259" key="1">
    <source>
        <dbReference type="Pfam" id="PF02579"/>
    </source>
</evidence>
<dbReference type="Proteomes" id="UP000254051">
    <property type="component" value="Unassembled WGS sequence"/>
</dbReference>
<feature type="domain" description="Dinitrogenase iron-molybdenum cofactor biosynthesis" evidence="1">
    <location>
        <begin position="11"/>
        <end position="106"/>
    </location>
</feature>
<dbReference type="Pfam" id="PF02579">
    <property type="entry name" value="Nitro_FeMo-Co"/>
    <property type="match status" value="1"/>
</dbReference>
<proteinExistence type="predicted"/>
<dbReference type="PANTHER" id="PTHR33937:SF2">
    <property type="entry name" value="DINITROGENASE IRON-MOLYBDENUM COFACTOR BIOSYNTHESIS DOMAIN-CONTAINING PROTEIN"/>
    <property type="match status" value="1"/>
</dbReference>
<dbReference type="SUPFAM" id="SSF53146">
    <property type="entry name" value="Nitrogenase accessory factor-like"/>
    <property type="match status" value="1"/>
</dbReference>
<dbReference type="InterPro" id="IPR051840">
    <property type="entry name" value="NifX/NifY_domain"/>
</dbReference>
<keyword evidence="3" id="KW-1185">Reference proteome</keyword>
<dbReference type="RefSeq" id="WP_109709923.1">
    <property type="nucleotide sequence ID" value="NZ_QGDS01000004.1"/>
</dbReference>